<proteinExistence type="predicted"/>
<organism evidence="1 2">
    <name type="scientific">Cajanus cajan</name>
    <name type="common">Pigeon pea</name>
    <name type="synonym">Cajanus indicus</name>
    <dbReference type="NCBI Taxonomy" id="3821"/>
    <lineage>
        <taxon>Eukaryota</taxon>
        <taxon>Viridiplantae</taxon>
        <taxon>Streptophyta</taxon>
        <taxon>Embryophyta</taxon>
        <taxon>Tracheophyta</taxon>
        <taxon>Spermatophyta</taxon>
        <taxon>Magnoliopsida</taxon>
        <taxon>eudicotyledons</taxon>
        <taxon>Gunneridae</taxon>
        <taxon>Pentapetalae</taxon>
        <taxon>rosids</taxon>
        <taxon>fabids</taxon>
        <taxon>Fabales</taxon>
        <taxon>Fabaceae</taxon>
        <taxon>Papilionoideae</taxon>
        <taxon>50 kb inversion clade</taxon>
        <taxon>NPAAA clade</taxon>
        <taxon>indigoferoid/millettioid clade</taxon>
        <taxon>Phaseoleae</taxon>
        <taxon>Cajanus</taxon>
    </lineage>
</organism>
<dbReference type="AlphaFoldDB" id="A0A151S1W1"/>
<name>A0A151S1W1_CAJCA</name>
<dbReference type="Gramene" id="C.cajan_28739.t">
    <property type="protein sequence ID" value="C.cajan_28739.t.cds1"/>
    <property type="gene ID" value="C.cajan_28739"/>
</dbReference>
<gene>
    <name evidence="1" type="ORF">KK1_029455</name>
</gene>
<evidence type="ECO:0000313" key="2">
    <source>
        <dbReference type="Proteomes" id="UP000075243"/>
    </source>
</evidence>
<accession>A0A151S1W1</accession>
<dbReference type="EMBL" id="KQ483490">
    <property type="protein sequence ID" value="KYP48815.1"/>
    <property type="molecule type" value="Genomic_DNA"/>
</dbReference>
<evidence type="ECO:0000313" key="1">
    <source>
        <dbReference type="EMBL" id="KYP48815.1"/>
    </source>
</evidence>
<reference evidence="1" key="1">
    <citation type="journal article" date="2012" name="Nat. Biotechnol.">
        <title>Draft genome sequence of pigeonpea (Cajanus cajan), an orphan legume crop of resource-poor farmers.</title>
        <authorList>
            <person name="Varshney R.K."/>
            <person name="Chen W."/>
            <person name="Li Y."/>
            <person name="Bharti A.K."/>
            <person name="Saxena R.K."/>
            <person name="Schlueter J.A."/>
            <person name="Donoghue M.T."/>
            <person name="Azam S."/>
            <person name="Fan G."/>
            <person name="Whaley A.M."/>
            <person name="Farmer A.D."/>
            <person name="Sheridan J."/>
            <person name="Iwata A."/>
            <person name="Tuteja R."/>
            <person name="Penmetsa R.V."/>
            <person name="Wu W."/>
            <person name="Upadhyaya H.D."/>
            <person name="Yang S.P."/>
            <person name="Shah T."/>
            <person name="Saxena K.B."/>
            <person name="Michael T."/>
            <person name="McCombie W.R."/>
            <person name="Yang B."/>
            <person name="Zhang G."/>
            <person name="Yang H."/>
            <person name="Wang J."/>
            <person name="Spillane C."/>
            <person name="Cook D.R."/>
            <person name="May G.D."/>
            <person name="Xu X."/>
            <person name="Jackson S.A."/>
        </authorList>
    </citation>
    <scope>NUCLEOTIDE SEQUENCE [LARGE SCALE GENOMIC DNA]</scope>
</reference>
<protein>
    <submittedName>
        <fullName evidence="1">Uncharacterized protein</fullName>
    </submittedName>
</protein>
<dbReference type="Proteomes" id="UP000075243">
    <property type="component" value="Unassembled WGS sequence"/>
</dbReference>
<sequence length="55" mass="6420">MDSKKNEFNQPICRVCGFVMNSKFLWDEHQFSCKHCVVMNGDIYNLTCHVHGQVT</sequence>
<keyword evidence="2" id="KW-1185">Reference proteome</keyword>